<sequence length="1089" mass="123076">MNILLVSQCNKRALTETRRVLDQFAERKGERTWQTAITLEGLNTLRKLLRKTARRNTAVACHWIKSANRTELLWIVGNLRRFNAQGVVPTNTTERDILKSQDENQWHSVEAISLLAAIAGLFHDFGKANALFQQGLSGRGKTFQPYRHEWVSLRLFQAFVGDRDDPDWLAALSRIDMADEAELLNRLRKDGLEPFNNPFKTLPPLAATVAWLIVSHHRLPAYPAAKEYTFPPRLEEADSWLTQQLTAMWNAINMDKDAWSEQERRSVWRFPHGTPIRSDTWRGKARKFADRARQLGSLAHYGRLGQRFSCHLARLTLMLADHHYSSLSPTEGWQDAGYAAIANTDRKTGKIKQKLDEHCIGVGQNALLLGRSLPQLRKTLPSITRHKGFKQRSPRAEYRWQDRAFDLACALRERSAEQGFFGVNMASTGCGKTFANARIMYGLADEKQGCRFSIALGLRTLTLQTGDALREKLTLQNDDLAVLIGSQAVTQLHELKRGVVNAAERSGSESADALFAEHQYVSYDGSLDDGRLSAWLSKSPTLHKLLSAPVMVSTIDHLIPATEGVRGGKQIAPMLRLLTSDLVLDEPDDFDIGDLPALCRLVNWAGMLGSRVLLSSATLPPALIQALFNAYRSGRADYQQACGKPDIPVNVCCAWFDEYDARQSDHQTGKTVKPAHEAFVAARVEKLRQTPVLRLAELVSVTAATAKSDDVIAGVAASFHQSMMSLHRAHHQTHASGKTVSLGLIRMANINPLVAVARCLLTMPSSDDYRIHYCVYHSQHPLAMRSFIERRLDAALTRYEPDALWRMEEIRQALAHDRERHHLFVVLATSVAEVGRDHDYDWAIAEPSSMRSLIQLAGRIQRHRRQAPAAPNLHILRENVKALRGCYPAYRHPGFEASDTLLVSHDLCDLLQDEEYRAIRAIPRIQQRPLLRPALSLVDLEHYALRRILQGKKTETDKFYAALWWKTSADWSGELQRRTPFRQLSPDEQHYLWIAEEGEPPEFKMPDSDGHGWKASYIFQLVVVTPAQGVSSWLTVDYQTIYVQLSEKLEMELSAVSQRFGEINLPLRNEEKNERWLWHPLLGVFGALG</sequence>
<dbReference type="InterPro" id="IPR013395">
    <property type="entry name" value="CRISPR-assoc_Cas3_yers"/>
</dbReference>
<keyword evidence="4" id="KW-0547">Nucleotide-binding</keyword>
<evidence type="ECO:0000256" key="4">
    <source>
        <dbReference type="ARBA" id="ARBA00022741"/>
    </source>
</evidence>
<evidence type="ECO:0000256" key="3">
    <source>
        <dbReference type="ARBA" id="ARBA00022723"/>
    </source>
</evidence>
<keyword evidence="11" id="KW-1185">Reference proteome</keyword>
<keyword evidence="5" id="KW-0378">Hydrolase</keyword>
<evidence type="ECO:0000313" key="10">
    <source>
        <dbReference type="EMBL" id="MEC5344361.1"/>
    </source>
</evidence>
<evidence type="ECO:0000256" key="2">
    <source>
        <dbReference type="ARBA" id="ARBA00009046"/>
    </source>
</evidence>
<dbReference type="InterPro" id="IPR048823">
    <property type="entry name" value="Cas3_I-F_Cas2"/>
</dbReference>
<dbReference type="InterPro" id="IPR054712">
    <property type="entry name" value="Cas3-like_dom"/>
</dbReference>
<dbReference type="Pfam" id="PF22590">
    <property type="entry name" value="Cas3-like_C_2"/>
    <property type="match status" value="1"/>
</dbReference>
<protein>
    <submittedName>
        <fullName evidence="10">Type I-F CRISPR-associated helicase Cas3f</fullName>
    </submittedName>
</protein>
<dbReference type="InterPro" id="IPR006483">
    <property type="entry name" value="CRISPR-assoc_Cas3_HD"/>
</dbReference>
<evidence type="ECO:0000256" key="7">
    <source>
        <dbReference type="ARBA" id="ARBA00022840"/>
    </source>
</evidence>
<keyword evidence="8" id="KW-0051">Antiviral defense</keyword>
<name>A0ABU6JVN0_9GAMM</name>
<dbReference type="Gene3D" id="1.10.3210.30">
    <property type="match status" value="1"/>
</dbReference>
<evidence type="ECO:0000256" key="8">
    <source>
        <dbReference type="ARBA" id="ARBA00023118"/>
    </source>
</evidence>
<dbReference type="PROSITE" id="PS51643">
    <property type="entry name" value="HD_CAS3"/>
    <property type="match status" value="1"/>
</dbReference>
<accession>A0ABU6JVN0</accession>
<comment type="similarity">
    <text evidence="2">In the central section; belongs to the CRISPR-associated helicase Cas3 family.</text>
</comment>
<dbReference type="Proteomes" id="UP001309705">
    <property type="component" value="Unassembled WGS sequence"/>
</dbReference>
<comment type="caution">
    <text evidence="10">The sequence shown here is derived from an EMBL/GenBank/DDBJ whole genome shotgun (WGS) entry which is preliminary data.</text>
</comment>
<proteinExistence type="inferred from homology"/>
<evidence type="ECO:0000256" key="6">
    <source>
        <dbReference type="ARBA" id="ARBA00022806"/>
    </source>
</evidence>
<keyword evidence="6" id="KW-0347">Helicase</keyword>
<dbReference type="InterPro" id="IPR038257">
    <property type="entry name" value="CRISPR-assoc_Cas3_HD_sf"/>
</dbReference>
<dbReference type="InterPro" id="IPR027417">
    <property type="entry name" value="P-loop_NTPase"/>
</dbReference>
<reference evidence="10 11" key="1">
    <citation type="journal article" date="2017" name="Int. J. Syst. Evol. Microbiol.">
        <title>Brenneria populi subsp. brevivirga subsp. nov. isolated from symptomatic bark of Populus x euramericana canker, and description of Brenneria populi subsp. populi subsp. nov.</title>
        <authorList>
            <person name="Zheng M.H."/>
            <person name="Piao C.G."/>
            <person name="Xue H."/>
            <person name="Guo M.W."/>
            <person name="Li Y."/>
        </authorList>
    </citation>
    <scope>NUCLEOTIDE SEQUENCE [LARGE SCALE GENOMIC DNA]</scope>
    <source>
        <strain evidence="10 11">D9-5</strain>
    </source>
</reference>
<keyword evidence="7" id="KW-0067">ATP-binding</keyword>
<dbReference type="EMBL" id="JAYWTM010000022">
    <property type="protein sequence ID" value="MEC5344361.1"/>
    <property type="molecule type" value="Genomic_DNA"/>
</dbReference>
<evidence type="ECO:0000313" key="11">
    <source>
        <dbReference type="Proteomes" id="UP001309705"/>
    </source>
</evidence>
<organism evidence="10 11">
    <name type="scientific">Brenneria populi</name>
    <dbReference type="NCBI Taxonomy" id="1505588"/>
    <lineage>
        <taxon>Bacteria</taxon>
        <taxon>Pseudomonadati</taxon>
        <taxon>Pseudomonadota</taxon>
        <taxon>Gammaproteobacteria</taxon>
        <taxon>Enterobacterales</taxon>
        <taxon>Pectobacteriaceae</taxon>
        <taxon>Brenneria</taxon>
    </lineage>
</organism>
<keyword evidence="3" id="KW-0479">Metal-binding</keyword>
<evidence type="ECO:0000256" key="5">
    <source>
        <dbReference type="ARBA" id="ARBA00022801"/>
    </source>
</evidence>
<gene>
    <name evidence="10" type="primary">cas3f</name>
    <name evidence="10" type="ORF">VSX58_17350</name>
</gene>
<feature type="domain" description="HD Cas3-type" evidence="9">
    <location>
        <begin position="102"/>
        <end position="324"/>
    </location>
</feature>
<dbReference type="RefSeq" id="WP_327619190.1">
    <property type="nucleotide sequence ID" value="NZ_JAYWTM010000022.1"/>
</dbReference>
<evidence type="ECO:0000256" key="1">
    <source>
        <dbReference type="ARBA" id="ARBA00006847"/>
    </source>
</evidence>
<dbReference type="SUPFAM" id="SSF52540">
    <property type="entry name" value="P-loop containing nucleoside triphosphate hydrolases"/>
    <property type="match status" value="1"/>
</dbReference>
<dbReference type="NCBIfam" id="TIGR02562">
    <property type="entry name" value="cas3_yersinia"/>
    <property type="match status" value="1"/>
</dbReference>
<comment type="similarity">
    <text evidence="1">In the N-terminal section; belongs to the CRISPR-associated nuclease Cas3-HD family.</text>
</comment>
<dbReference type="Pfam" id="PF21384">
    <property type="entry name" value="Cas3_I-F_Cas2"/>
    <property type="match status" value="1"/>
</dbReference>
<evidence type="ECO:0000259" key="9">
    <source>
        <dbReference type="PROSITE" id="PS51643"/>
    </source>
</evidence>